<organism evidence="3 4">
    <name type="scientific">Cochliobolus sativus (strain ND90Pr / ATCC 201652)</name>
    <name type="common">Common root rot and spot blotch fungus</name>
    <name type="synonym">Bipolaris sorokiniana</name>
    <dbReference type="NCBI Taxonomy" id="665912"/>
    <lineage>
        <taxon>Eukaryota</taxon>
        <taxon>Fungi</taxon>
        <taxon>Dikarya</taxon>
        <taxon>Ascomycota</taxon>
        <taxon>Pezizomycotina</taxon>
        <taxon>Dothideomycetes</taxon>
        <taxon>Pleosporomycetidae</taxon>
        <taxon>Pleosporales</taxon>
        <taxon>Pleosporineae</taxon>
        <taxon>Pleosporaceae</taxon>
        <taxon>Bipolaris</taxon>
    </lineage>
</organism>
<dbReference type="GeneID" id="19134375"/>
<dbReference type="OMA" id="AIKKPYW"/>
<evidence type="ECO:0000256" key="1">
    <source>
        <dbReference type="SAM" id="MobiDB-lite"/>
    </source>
</evidence>
<keyword evidence="2" id="KW-0812">Transmembrane</keyword>
<feature type="transmembrane region" description="Helical" evidence="2">
    <location>
        <begin position="84"/>
        <end position="102"/>
    </location>
</feature>
<dbReference type="AlphaFoldDB" id="M2T4M5"/>
<keyword evidence="2" id="KW-0472">Membrane</keyword>
<dbReference type="Proteomes" id="UP000016934">
    <property type="component" value="Unassembled WGS sequence"/>
</dbReference>
<dbReference type="RefSeq" id="XP_007694726.1">
    <property type="nucleotide sequence ID" value="XM_007696536.1"/>
</dbReference>
<dbReference type="OrthoDB" id="10275770at2759"/>
<name>M2T4M5_COCSN</name>
<dbReference type="EMBL" id="KB445637">
    <property type="protein sequence ID" value="EMD69390.1"/>
    <property type="molecule type" value="Genomic_DNA"/>
</dbReference>
<gene>
    <name evidence="3" type="ORF">COCSADRAFT_209523</name>
</gene>
<keyword evidence="2" id="KW-1133">Transmembrane helix</keyword>
<proteinExistence type="predicted"/>
<dbReference type="KEGG" id="bsc:COCSADRAFT_209523"/>
<protein>
    <submittedName>
        <fullName evidence="3">Uncharacterized protein</fullName>
    </submittedName>
</protein>
<feature type="compositionally biased region" description="Basic and acidic residues" evidence="1">
    <location>
        <begin position="48"/>
        <end position="70"/>
    </location>
</feature>
<evidence type="ECO:0000256" key="2">
    <source>
        <dbReference type="SAM" id="Phobius"/>
    </source>
</evidence>
<keyword evidence="4" id="KW-1185">Reference proteome</keyword>
<reference evidence="3 4" key="1">
    <citation type="journal article" date="2012" name="PLoS Pathog.">
        <title>Diverse lifestyles and strategies of plant pathogenesis encoded in the genomes of eighteen Dothideomycetes fungi.</title>
        <authorList>
            <person name="Ohm R.A."/>
            <person name="Feau N."/>
            <person name="Henrissat B."/>
            <person name="Schoch C.L."/>
            <person name="Horwitz B.A."/>
            <person name="Barry K.W."/>
            <person name="Condon B.J."/>
            <person name="Copeland A.C."/>
            <person name="Dhillon B."/>
            <person name="Glaser F."/>
            <person name="Hesse C.N."/>
            <person name="Kosti I."/>
            <person name="LaButti K."/>
            <person name="Lindquist E.A."/>
            <person name="Lucas S."/>
            <person name="Salamov A.A."/>
            <person name="Bradshaw R.E."/>
            <person name="Ciuffetti L."/>
            <person name="Hamelin R.C."/>
            <person name="Kema G.H.J."/>
            <person name="Lawrence C."/>
            <person name="Scott J.A."/>
            <person name="Spatafora J.W."/>
            <person name="Turgeon B.G."/>
            <person name="de Wit P.J.G.M."/>
            <person name="Zhong S."/>
            <person name="Goodwin S.B."/>
            <person name="Grigoriev I.V."/>
        </authorList>
    </citation>
    <scope>NUCLEOTIDE SEQUENCE [LARGE SCALE GENOMIC DNA]</scope>
    <source>
        <strain evidence="4">ND90Pr / ATCC 201652</strain>
    </source>
</reference>
<reference evidence="4" key="2">
    <citation type="journal article" date="2013" name="PLoS Genet.">
        <title>Comparative genome structure, secondary metabolite, and effector coding capacity across Cochliobolus pathogens.</title>
        <authorList>
            <person name="Condon B.J."/>
            <person name="Leng Y."/>
            <person name="Wu D."/>
            <person name="Bushley K.E."/>
            <person name="Ohm R.A."/>
            <person name="Otillar R."/>
            <person name="Martin J."/>
            <person name="Schackwitz W."/>
            <person name="Grimwood J."/>
            <person name="MohdZainudin N."/>
            <person name="Xue C."/>
            <person name="Wang R."/>
            <person name="Manning V.A."/>
            <person name="Dhillon B."/>
            <person name="Tu Z.J."/>
            <person name="Steffenson B.J."/>
            <person name="Salamov A."/>
            <person name="Sun H."/>
            <person name="Lowry S."/>
            <person name="LaButti K."/>
            <person name="Han J."/>
            <person name="Copeland A."/>
            <person name="Lindquist E."/>
            <person name="Barry K."/>
            <person name="Schmutz J."/>
            <person name="Baker S.E."/>
            <person name="Ciuffetti L.M."/>
            <person name="Grigoriev I.V."/>
            <person name="Zhong S."/>
            <person name="Turgeon B.G."/>
        </authorList>
    </citation>
    <scope>NUCLEOTIDE SEQUENCE [LARGE SCALE GENOMIC DNA]</scope>
    <source>
        <strain evidence="4">ND90Pr / ATCC 201652</strain>
    </source>
</reference>
<evidence type="ECO:0000313" key="4">
    <source>
        <dbReference type="Proteomes" id="UP000016934"/>
    </source>
</evidence>
<accession>M2T4M5</accession>
<feature type="region of interest" description="Disordered" evidence="1">
    <location>
        <begin position="42"/>
        <end position="70"/>
    </location>
</feature>
<dbReference type="HOGENOM" id="CLU_163481_0_0_1"/>
<sequence>MGSRAGSCVGASGGRIWSSWLPFPHPQFEQFTPARPARPWSCSTPTLEGEHSPPKPLDRRCCGHEHGHMPERSPRVRLAIKKPYWLIGAIPTLYAAALRRVVYRCRLNKYLQVPARTQDPPTTIAWPVSRC</sequence>
<evidence type="ECO:0000313" key="3">
    <source>
        <dbReference type="EMBL" id="EMD69390.1"/>
    </source>
</evidence>